<proteinExistence type="predicted"/>
<dbReference type="Proteomes" id="UP000789901">
    <property type="component" value="Unassembled WGS sequence"/>
</dbReference>
<comment type="caution">
    <text evidence="1">The sequence shown here is derived from an EMBL/GenBank/DDBJ whole genome shotgun (WGS) entry which is preliminary data.</text>
</comment>
<protein>
    <submittedName>
        <fullName evidence="1">12224_t:CDS:1</fullName>
    </submittedName>
</protein>
<sequence length="97" mass="11250">MRVKNEFTSDLNREDFHSNKRVRLVDEKDDCFEYHDEGQNKESTHEGNKYKGNIACDSRSSKYSFGGLNKGKEKVVQPVVHNTRKRAELSKTINSNE</sequence>
<organism evidence="1 2">
    <name type="scientific">Gigaspora margarita</name>
    <dbReference type="NCBI Taxonomy" id="4874"/>
    <lineage>
        <taxon>Eukaryota</taxon>
        <taxon>Fungi</taxon>
        <taxon>Fungi incertae sedis</taxon>
        <taxon>Mucoromycota</taxon>
        <taxon>Glomeromycotina</taxon>
        <taxon>Glomeromycetes</taxon>
        <taxon>Diversisporales</taxon>
        <taxon>Gigasporaceae</taxon>
        <taxon>Gigaspora</taxon>
    </lineage>
</organism>
<gene>
    <name evidence="1" type="ORF">GMARGA_LOCUS7317</name>
</gene>
<evidence type="ECO:0000313" key="2">
    <source>
        <dbReference type="Proteomes" id="UP000789901"/>
    </source>
</evidence>
<keyword evidence="2" id="KW-1185">Reference proteome</keyword>
<name>A0ABN7UKX7_GIGMA</name>
<dbReference type="EMBL" id="CAJVQB010003507">
    <property type="protein sequence ID" value="CAG8610163.1"/>
    <property type="molecule type" value="Genomic_DNA"/>
</dbReference>
<accession>A0ABN7UKX7</accession>
<evidence type="ECO:0000313" key="1">
    <source>
        <dbReference type="EMBL" id="CAG8610163.1"/>
    </source>
</evidence>
<reference evidence="1 2" key="1">
    <citation type="submission" date="2021-06" db="EMBL/GenBank/DDBJ databases">
        <authorList>
            <person name="Kallberg Y."/>
            <person name="Tangrot J."/>
            <person name="Rosling A."/>
        </authorList>
    </citation>
    <scope>NUCLEOTIDE SEQUENCE [LARGE SCALE GENOMIC DNA]</scope>
    <source>
        <strain evidence="1 2">120-4 pot B 10/14</strain>
    </source>
</reference>